<dbReference type="AlphaFoldDB" id="A0A1B0DF88"/>
<protein>
    <submittedName>
        <fullName evidence="1">Uncharacterized protein</fullName>
    </submittedName>
</protein>
<dbReference type="Proteomes" id="UP000092462">
    <property type="component" value="Unassembled WGS sequence"/>
</dbReference>
<keyword evidence="2" id="KW-1185">Reference proteome</keyword>
<organism evidence="1 2">
    <name type="scientific">Phlebotomus papatasi</name>
    <name type="common">Sandfly</name>
    <dbReference type="NCBI Taxonomy" id="29031"/>
    <lineage>
        <taxon>Eukaryota</taxon>
        <taxon>Metazoa</taxon>
        <taxon>Ecdysozoa</taxon>
        <taxon>Arthropoda</taxon>
        <taxon>Hexapoda</taxon>
        <taxon>Insecta</taxon>
        <taxon>Pterygota</taxon>
        <taxon>Neoptera</taxon>
        <taxon>Endopterygota</taxon>
        <taxon>Diptera</taxon>
        <taxon>Nematocera</taxon>
        <taxon>Psychodoidea</taxon>
        <taxon>Psychodidae</taxon>
        <taxon>Phlebotomus</taxon>
        <taxon>Phlebotomus</taxon>
    </lineage>
</organism>
<accession>A0A1B0DF88</accession>
<dbReference type="VEuPathDB" id="VectorBase:PPAI006697"/>
<sequence length="117" mass="13301">MIGRVATGAVCHEGRAPNNYEIKISSNTPAVLGSQVIFKADFYTDGKLVEGNYKFYWEDNANHRSVNQSSQPQSEWTVSYPSDRYPPGNYEVQVEVQKWEFVLYITVASARLQFNVT</sequence>
<dbReference type="EMBL" id="AJVK01058610">
    <property type="status" value="NOT_ANNOTATED_CDS"/>
    <property type="molecule type" value="Genomic_DNA"/>
</dbReference>
<dbReference type="VEuPathDB" id="VectorBase:PPAPM1_010981"/>
<proteinExistence type="predicted"/>
<dbReference type="EnsemblMetazoa" id="PPAI006697-RA">
    <property type="protein sequence ID" value="PPAI006697-PA"/>
    <property type="gene ID" value="PPAI006697"/>
</dbReference>
<evidence type="ECO:0000313" key="2">
    <source>
        <dbReference type="Proteomes" id="UP000092462"/>
    </source>
</evidence>
<name>A0A1B0DF88_PHLPP</name>
<reference evidence="1" key="1">
    <citation type="submission" date="2022-08" db="UniProtKB">
        <authorList>
            <consortium name="EnsemblMetazoa"/>
        </authorList>
    </citation>
    <scope>IDENTIFICATION</scope>
    <source>
        <strain evidence="1">Israel</strain>
    </source>
</reference>
<evidence type="ECO:0000313" key="1">
    <source>
        <dbReference type="EnsemblMetazoa" id="PPAI006697-PA"/>
    </source>
</evidence>